<evidence type="ECO:0000256" key="2">
    <source>
        <dbReference type="SAM" id="Phobius"/>
    </source>
</evidence>
<evidence type="ECO:0000256" key="1">
    <source>
        <dbReference type="SAM" id="MobiDB-lite"/>
    </source>
</evidence>
<gene>
    <name evidence="3" type="ORF">DR950_34170</name>
</gene>
<dbReference type="EMBL" id="QVIG01000001">
    <property type="protein sequence ID" value="RGD62127.1"/>
    <property type="molecule type" value="Genomic_DNA"/>
</dbReference>
<accession>A0A373A3H5</accession>
<keyword evidence="2" id="KW-0812">Transmembrane</keyword>
<dbReference type="RefSeq" id="WP_117490399.1">
    <property type="nucleotide sequence ID" value="NZ_QVIG01000001.1"/>
</dbReference>
<keyword evidence="2" id="KW-0472">Membrane</keyword>
<feature type="compositionally biased region" description="Low complexity" evidence="1">
    <location>
        <begin position="74"/>
        <end position="103"/>
    </location>
</feature>
<organism evidence="3 4">
    <name type="scientific">Kitasatospora xanthocidica</name>
    <dbReference type="NCBI Taxonomy" id="83382"/>
    <lineage>
        <taxon>Bacteria</taxon>
        <taxon>Bacillati</taxon>
        <taxon>Actinomycetota</taxon>
        <taxon>Actinomycetes</taxon>
        <taxon>Kitasatosporales</taxon>
        <taxon>Streptomycetaceae</taxon>
        <taxon>Kitasatospora</taxon>
    </lineage>
</organism>
<evidence type="ECO:0008006" key="5">
    <source>
        <dbReference type="Google" id="ProtNLM"/>
    </source>
</evidence>
<feature type="compositionally biased region" description="Low complexity" evidence="1">
    <location>
        <begin position="122"/>
        <end position="153"/>
    </location>
</feature>
<reference evidence="3 4" key="1">
    <citation type="submission" date="2018-08" db="EMBL/GenBank/DDBJ databases">
        <title>Diversity &amp; Physiological Properties of Lignin-Decomposing Actinobacteria from Soil.</title>
        <authorList>
            <person name="Roh S.G."/>
            <person name="Kim S.B."/>
        </authorList>
    </citation>
    <scope>NUCLEOTIDE SEQUENCE [LARGE SCALE GENOMIC DNA]</scope>
    <source>
        <strain evidence="3 4">MMS17-GH009</strain>
    </source>
</reference>
<name>A0A373A3H5_9ACTN</name>
<protein>
    <recommendedName>
        <fullName evidence="5">Adhesin</fullName>
    </recommendedName>
</protein>
<feature type="compositionally biased region" description="Pro residues" evidence="1">
    <location>
        <begin position="154"/>
        <end position="169"/>
    </location>
</feature>
<proteinExistence type="predicted"/>
<comment type="caution">
    <text evidence="3">The sequence shown here is derived from an EMBL/GenBank/DDBJ whole genome shotgun (WGS) entry which is preliminary data.</text>
</comment>
<keyword evidence="4" id="KW-1185">Reference proteome</keyword>
<feature type="transmembrane region" description="Helical" evidence="2">
    <location>
        <begin position="36"/>
        <end position="57"/>
    </location>
</feature>
<keyword evidence="2" id="KW-1133">Transmembrane helix</keyword>
<dbReference type="AlphaFoldDB" id="A0A373A3H5"/>
<sequence>MAEAEQDGTDRRNMVAAFVKEVRGGDGGPSKVVPRAWAVGLTVLVVGAGAVGVGMLAKSGQHGPAKAAAEHPVTATPSPSASTGSGQPAPGTPGNAAPPLANTDTGSGGSGGNPQGRPAPAPGDNAPAPSGDNAPAPVGGAPLAPRNNQAAPAPAAPAPAAPAPAAPAPAVPAPNLAAAKSAAYTAVAGYGCPSNSLQGFSEAGRYSNGSAGWVSVGSAGWAQDGCKGQFDAMPMSGDAKEDDRSNYALWTFSPGAAGLRTATCQVQVYTPKDGDITHVGGEPAHFEAYGSSSLSSGMLNAFDVDQRGHLGEWKDVGTFRTTTGVLMIKLDSRGLDWHGKTKTNAHLAVAQMRATCN</sequence>
<evidence type="ECO:0000313" key="4">
    <source>
        <dbReference type="Proteomes" id="UP000263377"/>
    </source>
</evidence>
<evidence type="ECO:0000313" key="3">
    <source>
        <dbReference type="EMBL" id="RGD62127.1"/>
    </source>
</evidence>
<feature type="region of interest" description="Disordered" evidence="1">
    <location>
        <begin position="63"/>
        <end position="169"/>
    </location>
</feature>
<dbReference type="Proteomes" id="UP000263377">
    <property type="component" value="Unassembled WGS sequence"/>
</dbReference>